<keyword evidence="4" id="KW-1185">Reference proteome</keyword>
<dbReference type="AlphaFoldDB" id="A0AA43QTF7"/>
<dbReference type="CDD" id="cd00570">
    <property type="entry name" value="GST_N_family"/>
    <property type="match status" value="1"/>
</dbReference>
<evidence type="ECO:0000313" key="4">
    <source>
        <dbReference type="Proteomes" id="UP001161017"/>
    </source>
</evidence>
<evidence type="ECO:0000313" key="3">
    <source>
        <dbReference type="EMBL" id="MDI1492250.1"/>
    </source>
</evidence>
<dbReference type="Proteomes" id="UP001161017">
    <property type="component" value="Unassembled WGS sequence"/>
</dbReference>
<name>A0AA43QTF7_9LECA</name>
<dbReference type="Pfam" id="PF25907">
    <property type="entry name" value="DUF7962"/>
    <property type="match status" value="1"/>
</dbReference>
<protein>
    <recommendedName>
        <fullName evidence="5">GST N-terminal domain-containing protein</fullName>
    </recommendedName>
</protein>
<reference evidence="3" key="1">
    <citation type="journal article" date="2023" name="Genome Biol. Evol.">
        <title>First Whole Genome Sequence and Flow Cytometry Genome Size Data for the Lichen-Forming Fungus Ramalina farinacea (Ascomycota).</title>
        <authorList>
            <person name="Llewellyn T."/>
            <person name="Mian S."/>
            <person name="Hill R."/>
            <person name="Leitch I.J."/>
            <person name="Gaya E."/>
        </authorList>
    </citation>
    <scope>NUCLEOTIDE SEQUENCE</scope>
    <source>
        <strain evidence="3">LIQ254RAFAR</strain>
    </source>
</reference>
<dbReference type="InterPro" id="IPR004045">
    <property type="entry name" value="Glutathione_S-Trfase_N"/>
</dbReference>
<comment type="caution">
    <text evidence="3">The sequence shown here is derived from an EMBL/GenBank/DDBJ whole genome shotgun (WGS) entry which is preliminary data.</text>
</comment>
<dbReference type="SUPFAM" id="SSF47616">
    <property type="entry name" value="GST C-terminal domain-like"/>
    <property type="match status" value="1"/>
</dbReference>
<dbReference type="Gene3D" id="3.40.30.110">
    <property type="match status" value="2"/>
</dbReference>
<dbReference type="Pfam" id="PF13417">
    <property type="entry name" value="GST_N_3"/>
    <property type="match status" value="1"/>
</dbReference>
<gene>
    <name evidence="3" type="ORF">OHK93_003462</name>
</gene>
<evidence type="ECO:0008006" key="5">
    <source>
        <dbReference type="Google" id="ProtNLM"/>
    </source>
</evidence>
<organism evidence="3 4">
    <name type="scientific">Ramalina farinacea</name>
    <dbReference type="NCBI Taxonomy" id="258253"/>
    <lineage>
        <taxon>Eukaryota</taxon>
        <taxon>Fungi</taxon>
        <taxon>Dikarya</taxon>
        <taxon>Ascomycota</taxon>
        <taxon>Pezizomycotina</taxon>
        <taxon>Lecanoromycetes</taxon>
        <taxon>OSLEUM clade</taxon>
        <taxon>Lecanoromycetidae</taxon>
        <taxon>Lecanorales</taxon>
        <taxon>Lecanorineae</taxon>
        <taxon>Ramalinaceae</taxon>
        <taxon>Ramalina</taxon>
    </lineage>
</organism>
<proteinExistence type="predicted"/>
<accession>A0AA43QTF7</accession>
<sequence length="332" mass="37349">MSAPNDIILFHYPFSPFAKRVVWYLTLRQIPYAQCLQPATLPRPDLSQLGISYRRIPILSLGKSIYCDTRLILSKLDAAFPHSNLSPPSVEQTAIRKLLESWTIDGGIFARAAQSLPPDLPIMKDATFTKDREAYTGRSWSQESVSALRPEALVHIRSAFDELENGLLADGRAWILNTAEPGSADIDTIWPFHWLIGLKVALPKQLISSQSHPRVFAWCDRFDEAIKRAKASIPKPVTLKGEEAASFIKSASLPHVEFGADPVFEGDPTGLKPGMMVESWPTDSGFRNKDRGKLVKLNKQECVIENEMGLRIHHPRWNFRVNRVEEGREAKL</sequence>
<dbReference type="InterPro" id="IPR036249">
    <property type="entry name" value="Thioredoxin-like_sf"/>
</dbReference>
<dbReference type="EMBL" id="JAPUFD010000018">
    <property type="protein sequence ID" value="MDI1492250.1"/>
    <property type="molecule type" value="Genomic_DNA"/>
</dbReference>
<evidence type="ECO:0000259" key="1">
    <source>
        <dbReference type="Pfam" id="PF13417"/>
    </source>
</evidence>
<dbReference type="SUPFAM" id="SSF52833">
    <property type="entry name" value="Thioredoxin-like"/>
    <property type="match status" value="1"/>
</dbReference>
<dbReference type="InterPro" id="IPR058268">
    <property type="entry name" value="DUF7962"/>
</dbReference>
<feature type="domain" description="GST N-terminal" evidence="1">
    <location>
        <begin position="9"/>
        <end position="82"/>
    </location>
</feature>
<dbReference type="InterPro" id="IPR036282">
    <property type="entry name" value="Glutathione-S-Trfase_C_sf"/>
</dbReference>
<evidence type="ECO:0000259" key="2">
    <source>
        <dbReference type="Pfam" id="PF25907"/>
    </source>
</evidence>
<feature type="domain" description="DUF7962" evidence="2">
    <location>
        <begin position="111"/>
        <end position="230"/>
    </location>
</feature>